<proteinExistence type="predicted"/>
<dbReference type="PANTHER" id="PTHR34300">
    <property type="entry name" value="QUEUOSINE PRECURSOR TRANSPORTER-RELATED"/>
    <property type="match status" value="1"/>
</dbReference>
<dbReference type="EMBL" id="JBHSKM010000028">
    <property type="protein sequence ID" value="MFC5218881.1"/>
    <property type="molecule type" value="Genomic_DNA"/>
</dbReference>
<dbReference type="Proteomes" id="UP001596263">
    <property type="component" value="Unassembled WGS sequence"/>
</dbReference>
<feature type="transmembrane region" description="Helical" evidence="1">
    <location>
        <begin position="102"/>
        <end position="119"/>
    </location>
</feature>
<feature type="transmembrane region" description="Helical" evidence="1">
    <location>
        <begin position="80"/>
        <end position="96"/>
    </location>
</feature>
<keyword evidence="1" id="KW-0472">Membrane</keyword>
<dbReference type="Pfam" id="PF02592">
    <property type="entry name" value="Vut_1"/>
    <property type="match status" value="1"/>
</dbReference>
<feature type="transmembrane region" description="Helical" evidence="1">
    <location>
        <begin position="131"/>
        <end position="155"/>
    </location>
</feature>
<feature type="transmembrane region" description="Helical" evidence="1">
    <location>
        <begin position="161"/>
        <end position="178"/>
    </location>
</feature>
<reference evidence="3" key="1">
    <citation type="journal article" date="2019" name="Int. J. Syst. Evol. Microbiol.">
        <title>The Global Catalogue of Microorganisms (GCM) 10K type strain sequencing project: providing services to taxonomists for standard genome sequencing and annotation.</title>
        <authorList>
            <consortium name="The Broad Institute Genomics Platform"/>
            <consortium name="The Broad Institute Genome Sequencing Center for Infectious Disease"/>
            <person name="Wu L."/>
            <person name="Ma J."/>
        </authorList>
    </citation>
    <scope>NUCLEOTIDE SEQUENCE [LARGE SCALE GENOMIC DNA]</scope>
    <source>
        <strain evidence="3">KCTC 42586</strain>
    </source>
</reference>
<keyword evidence="1" id="KW-0812">Transmembrane</keyword>
<feature type="transmembrane region" description="Helical" evidence="1">
    <location>
        <begin position="20"/>
        <end position="40"/>
    </location>
</feature>
<evidence type="ECO:0000313" key="2">
    <source>
        <dbReference type="EMBL" id="MFC5218881.1"/>
    </source>
</evidence>
<dbReference type="RefSeq" id="WP_380862106.1">
    <property type="nucleotide sequence ID" value="NZ_JBHSKM010000028.1"/>
</dbReference>
<organism evidence="2 3">
    <name type="scientific">Streptomyces coerulescens</name>
    <dbReference type="NCBI Taxonomy" id="29304"/>
    <lineage>
        <taxon>Bacteria</taxon>
        <taxon>Bacillati</taxon>
        <taxon>Actinomycetota</taxon>
        <taxon>Actinomycetes</taxon>
        <taxon>Kitasatosporales</taxon>
        <taxon>Streptomycetaceae</taxon>
        <taxon>Streptomyces</taxon>
    </lineage>
</organism>
<gene>
    <name evidence="2" type="ORF">ACFPQ9_34050</name>
</gene>
<accession>A0ABW0CSH3</accession>
<keyword evidence="1" id="KW-1133">Transmembrane helix</keyword>
<dbReference type="InterPro" id="IPR003744">
    <property type="entry name" value="YhhQ"/>
</dbReference>
<dbReference type="PANTHER" id="PTHR34300:SF1">
    <property type="entry name" value="QUEUOSINE PRECURSOR TRANSPORTER"/>
    <property type="match status" value="1"/>
</dbReference>
<name>A0ABW0CSH3_STRCD</name>
<evidence type="ECO:0000256" key="1">
    <source>
        <dbReference type="SAM" id="Phobius"/>
    </source>
</evidence>
<keyword evidence="3" id="KW-1185">Reference proteome</keyword>
<sequence>MPRSARSFAGMFAGQLPKRAVYGGVLAAAYLATVPAANLLTAHAGVVPVGLGMMAPAGVYLGGLALVLRDLTREVLGPRAVLAAIAAGGAVSWLLAEPRLALASVAAFVLSELLDAAVYEPLRRRGRMVAVAVSNTVGAFADSVIFLSLAFGSLAFLPGQLLGKTLMTLAALTVIAVVRRRRQAVTA</sequence>
<feature type="transmembrane region" description="Helical" evidence="1">
    <location>
        <begin position="46"/>
        <end position="68"/>
    </location>
</feature>
<comment type="caution">
    <text evidence="2">The sequence shown here is derived from an EMBL/GenBank/DDBJ whole genome shotgun (WGS) entry which is preliminary data.</text>
</comment>
<protein>
    <submittedName>
        <fullName evidence="2">VUT family protein</fullName>
    </submittedName>
</protein>
<evidence type="ECO:0000313" key="3">
    <source>
        <dbReference type="Proteomes" id="UP001596263"/>
    </source>
</evidence>